<dbReference type="AlphaFoldDB" id="A0A6M7WTV4"/>
<dbReference type="EMBL" id="CP033367">
    <property type="protein sequence ID" value="QKD03464.1"/>
    <property type="molecule type" value="Genomic_DNA"/>
</dbReference>
<gene>
    <name evidence="1" type="ORF">EB235_19770</name>
</gene>
<name>A0A6M7WTV4_RHILI</name>
<accession>A0A6M7WTV4</accession>
<organism evidence="1 2">
    <name type="scientific">Mesorhizobium loti R88b</name>
    <dbReference type="NCBI Taxonomy" id="935548"/>
    <lineage>
        <taxon>Bacteria</taxon>
        <taxon>Pseudomonadati</taxon>
        <taxon>Pseudomonadota</taxon>
        <taxon>Alphaproteobacteria</taxon>
        <taxon>Hyphomicrobiales</taxon>
        <taxon>Phyllobacteriaceae</taxon>
        <taxon>Mesorhizobium</taxon>
    </lineage>
</organism>
<protein>
    <submittedName>
        <fullName evidence="1">Uncharacterized protein</fullName>
    </submittedName>
</protein>
<evidence type="ECO:0000313" key="2">
    <source>
        <dbReference type="Proteomes" id="UP000503017"/>
    </source>
</evidence>
<reference evidence="1 2" key="1">
    <citation type="submission" date="2018-10" db="EMBL/GenBank/DDBJ databases">
        <authorList>
            <person name="Perry B.J."/>
            <person name="Sullivan J.T."/>
            <person name="Murphy R.J.T."/>
            <person name="Ramsay J.P."/>
            <person name="Ronson C.W."/>
        </authorList>
    </citation>
    <scope>NUCLEOTIDE SEQUENCE [LARGE SCALE GENOMIC DNA]</scope>
    <source>
        <strain evidence="1 2">R88b</strain>
    </source>
</reference>
<dbReference type="Proteomes" id="UP000503017">
    <property type="component" value="Chromosome"/>
</dbReference>
<evidence type="ECO:0000313" key="1">
    <source>
        <dbReference type="EMBL" id="QKD03464.1"/>
    </source>
</evidence>
<sequence length="85" mass="8215">MAAAVGAGGSSAASGGLARLGALSLSFTEAIAQPADTPAIGGANFHRAGEAARGNASVQRGSGYRGAFPTQYAAGIVAAHQIVIF</sequence>
<proteinExistence type="predicted"/>